<evidence type="ECO:0000256" key="1">
    <source>
        <dbReference type="SAM" id="MobiDB-lite"/>
    </source>
</evidence>
<feature type="compositionally biased region" description="Low complexity" evidence="1">
    <location>
        <begin position="68"/>
        <end position="80"/>
    </location>
</feature>
<evidence type="ECO:0000313" key="2">
    <source>
        <dbReference type="EMBL" id="KAG8065067.1"/>
    </source>
</evidence>
<organism evidence="2 3">
    <name type="scientific">Zizania palustris</name>
    <name type="common">Northern wild rice</name>
    <dbReference type="NCBI Taxonomy" id="103762"/>
    <lineage>
        <taxon>Eukaryota</taxon>
        <taxon>Viridiplantae</taxon>
        <taxon>Streptophyta</taxon>
        <taxon>Embryophyta</taxon>
        <taxon>Tracheophyta</taxon>
        <taxon>Spermatophyta</taxon>
        <taxon>Magnoliopsida</taxon>
        <taxon>Liliopsida</taxon>
        <taxon>Poales</taxon>
        <taxon>Poaceae</taxon>
        <taxon>BOP clade</taxon>
        <taxon>Oryzoideae</taxon>
        <taxon>Oryzeae</taxon>
        <taxon>Zizaniinae</taxon>
        <taxon>Zizania</taxon>
    </lineage>
</organism>
<protein>
    <submittedName>
        <fullName evidence="2">Uncharacterized protein</fullName>
    </submittedName>
</protein>
<proteinExistence type="predicted"/>
<accession>A0A8J5SBV0</accession>
<evidence type="ECO:0000313" key="3">
    <source>
        <dbReference type="Proteomes" id="UP000729402"/>
    </source>
</evidence>
<dbReference type="AlphaFoldDB" id="A0A8J5SBV0"/>
<gene>
    <name evidence="2" type="ORF">GUJ93_ZPchr0004g39830</name>
</gene>
<reference evidence="2" key="2">
    <citation type="submission" date="2021-02" db="EMBL/GenBank/DDBJ databases">
        <authorList>
            <person name="Kimball J.A."/>
            <person name="Haas M.W."/>
            <person name="Macchietto M."/>
            <person name="Kono T."/>
            <person name="Duquette J."/>
            <person name="Shao M."/>
        </authorList>
    </citation>
    <scope>NUCLEOTIDE SEQUENCE</scope>
    <source>
        <tissue evidence="2">Fresh leaf tissue</tissue>
    </source>
</reference>
<feature type="region of interest" description="Disordered" evidence="1">
    <location>
        <begin position="68"/>
        <end position="89"/>
    </location>
</feature>
<keyword evidence="3" id="KW-1185">Reference proteome</keyword>
<comment type="caution">
    <text evidence="2">The sequence shown here is derived from an EMBL/GenBank/DDBJ whole genome shotgun (WGS) entry which is preliminary data.</text>
</comment>
<reference evidence="2" key="1">
    <citation type="journal article" date="2021" name="bioRxiv">
        <title>Whole Genome Assembly and Annotation of Northern Wild Rice, Zizania palustris L., Supports a Whole Genome Duplication in the Zizania Genus.</title>
        <authorList>
            <person name="Haas M."/>
            <person name="Kono T."/>
            <person name="Macchietto M."/>
            <person name="Millas R."/>
            <person name="McGilp L."/>
            <person name="Shao M."/>
            <person name="Duquette J."/>
            <person name="Hirsch C.N."/>
            <person name="Kimball J."/>
        </authorList>
    </citation>
    <scope>NUCLEOTIDE SEQUENCE</scope>
    <source>
        <tissue evidence="2">Fresh leaf tissue</tissue>
    </source>
</reference>
<dbReference type="Proteomes" id="UP000729402">
    <property type="component" value="Unassembled WGS sequence"/>
</dbReference>
<dbReference type="EMBL" id="JAAALK010000285">
    <property type="protein sequence ID" value="KAG8065067.1"/>
    <property type="molecule type" value="Genomic_DNA"/>
</dbReference>
<feature type="non-terminal residue" evidence="2">
    <location>
        <position position="1"/>
    </location>
</feature>
<sequence>TSHRTPLFGGDCCVQICSEFIFGQEDDFDAPTESRSARPISNGPVIATTILGIDAPTLMAWLDRSAPSDAFADAPSDVVSPSATSDASY</sequence>
<name>A0A8J5SBV0_ZIZPA</name>